<proteinExistence type="predicted"/>
<dbReference type="Gene3D" id="1.20.1260.100">
    <property type="entry name" value="TspO/MBR protein"/>
    <property type="match status" value="1"/>
</dbReference>
<accession>A0A7S1DA20</accession>
<organism evidence="2">
    <name type="scientific">Cyclophora tenuis</name>
    <name type="common">Marine diatom</name>
    <dbReference type="NCBI Taxonomy" id="216820"/>
    <lineage>
        <taxon>Eukaryota</taxon>
        <taxon>Sar</taxon>
        <taxon>Stramenopiles</taxon>
        <taxon>Ochrophyta</taxon>
        <taxon>Bacillariophyta</taxon>
        <taxon>Fragilariophyceae</taxon>
        <taxon>Fragilariophycidae</taxon>
        <taxon>Cyclophorales</taxon>
        <taxon>Cyclophoraceae</taxon>
        <taxon>Cyclophora</taxon>
    </lineage>
</organism>
<dbReference type="PANTHER" id="PTHR33802">
    <property type="entry name" value="SI:CH211-161H7.5-RELATED"/>
    <property type="match status" value="1"/>
</dbReference>
<sequence length="290" mass="32497">MANLNYLNYLNIFSYLLNVLVTYGFGTWFLTNVPSTTDLAAKYQTIITPIGWAFSIWGIIFLSQGIFTVVQAVVPSYRSSALVQKGIGYSYCVVCVAQAMWSVLFGYEQIVASLLAMITILCYLLRIVYEQYKIRVDNEEDSSKKPLDFWLLIFPFSIHAGWITVASLLNISVVLVRFHVPSNIQLAVAIATIVILYIATAVHLRSPDEPNYVIPTVFSWALFGIYSGLKHPNGLIRNTFSDGQIFFVQHSAAVSSAVILACVAMRAILVYVWNSEARRRRPEAQTLLDA</sequence>
<gene>
    <name evidence="2" type="ORF">CTEN0397_LOCUS13936</name>
</gene>
<dbReference type="InterPro" id="IPR038330">
    <property type="entry name" value="TspO/MBR-related_sf"/>
</dbReference>
<feature type="transmembrane region" description="Helical" evidence="1">
    <location>
        <begin position="110"/>
        <end position="129"/>
    </location>
</feature>
<keyword evidence="1" id="KW-0812">Transmembrane</keyword>
<name>A0A7S1DA20_CYCTE</name>
<feature type="transmembrane region" description="Helical" evidence="1">
    <location>
        <begin position="184"/>
        <end position="204"/>
    </location>
</feature>
<reference evidence="2" key="1">
    <citation type="submission" date="2021-01" db="EMBL/GenBank/DDBJ databases">
        <authorList>
            <person name="Corre E."/>
            <person name="Pelletier E."/>
            <person name="Niang G."/>
            <person name="Scheremetjew M."/>
            <person name="Finn R."/>
            <person name="Kale V."/>
            <person name="Holt S."/>
            <person name="Cochrane G."/>
            <person name="Meng A."/>
            <person name="Brown T."/>
            <person name="Cohen L."/>
        </authorList>
    </citation>
    <scope>NUCLEOTIDE SEQUENCE</scope>
    <source>
        <strain evidence="2">ECT3854</strain>
    </source>
</reference>
<feature type="transmembrane region" description="Helical" evidence="1">
    <location>
        <begin position="50"/>
        <end position="74"/>
    </location>
</feature>
<evidence type="ECO:0000256" key="1">
    <source>
        <dbReference type="SAM" id="Phobius"/>
    </source>
</evidence>
<keyword evidence="1" id="KW-1133">Transmembrane helix</keyword>
<feature type="transmembrane region" description="Helical" evidence="1">
    <location>
        <begin position="249"/>
        <end position="273"/>
    </location>
</feature>
<dbReference type="AlphaFoldDB" id="A0A7S1DA20"/>
<feature type="transmembrane region" description="Helical" evidence="1">
    <location>
        <begin position="86"/>
        <end position="104"/>
    </location>
</feature>
<keyword evidence="1" id="KW-0472">Membrane</keyword>
<feature type="transmembrane region" description="Helical" evidence="1">
    <location>
        <begin position="12"/>
        <end position="30"/>
    </location>
</feature>
<protein>
    <submittedName>
        <fullName evidence="2">Uncharacterized protein</fullName>
    </submittedName>
</protein>
<evidence type="ECO:0000313" key="2">
    <source>
        <dbReference type="EMBL" id="CAD8942869.1"/>
    </source>
</evidence>
<dbReference type="PANTHER" id="PTHR33802:SF2">
    <property type="entry name" value="EF-HAND DOMAIN-CONTAINING PROTEIN"/>
    <property type="match status" value="1"/>
</dbReference>
<feature type="transmembrane region" description="Helical" evidence="1">
    <location>
        <begin position="211"/>
        <end position="229"/>
    </location>
</feature>
<dbReference type="EMBL" id="HBFW01021631">
    <property type="protein sequence ID" value="CAD8942869.1"/>
    <property type="molecule type" value="Transcribed_RNA"/>
</dbReference>
<feature type="transmembrane region" description="Helical" evidence="1">
    <location>
        <begin position="149"/>
        <end position="178"/>
    </location>
</feature>